<dbReference type="Gramene" id="Al_scaffold_0003_3042">
    <property type="protein sequence ID" value="Al_scaffold_0003_3042"/>
    <property type="gene ID" value="Al_scaffold_0003_3042"/>
</dbReference>
<dbReference type="AlphaFoldDB" id="D7L9B1"/>
<evidence type="ECO:0000313" key="3">
    <source>
        <dbReference type="Proteomes" id="UP000008694"/>
    </source>
</evidence>
<organism evidence="3">
    <name type="scientific">Arabidopsis lyrata subsp. lyrata</name>
    <name type="common">Lyre-leaved rock-cress</name>
    <dbReference type="NCBI Taxonomy" id="81972"/>
    <lineage>
        <taxon>Eukaryota</taxon>
        <taxon>Viridiplantae</taxon>
        <taxon>Streptophyta</taxon>
        <taxon>Embryophyta</taxon>
        <taxon>Tracheophyta</taxon>
        <taxon>Spermatophyta</taxon>
        <taxon>Magnoliopsida</taxon>
        <taxon>eudicotyledons</taxon>
        <taxon>Gunneridae</taxon>
        <taxon>Pentapetalae</taxon>
        <taxon>rosids</taxon>
        <taxon>malvids</taxon>
        <taxon>Brassicales</taxon>
        <taxon>Brassicaceae</taxon>
        <taxon>Camelineae</taxon>
        <taxon>Arabidopsis</taxon>
    </lineage>
</organism>
<name>D7L9B1_ARALL</name>
<feature type="region of interest" description="Disordered" evidence="1">
    <location>
        <begin position="50"/>
        <end position="112"/>
    </location>
</feature>
<sequence>MWFAWLMYFSGRAKLYGVEEDIAEECLQFWISLSEGKIQLLMTLLTPARFKSTPSGYKADKGRSPSGRKADKGRSPSGHKADKGQSLSGRKAGKFMENFRKKSLINREQPSE</sequence>
<accession>D7L9B1</accession>
<proteinExistence type="predicted"/>
<protein>
    <submittedName>
        <fullName evidence="2">Predicted protein</fullName>
    </submittedName>
</protein>
<reference evidence="3" key="1">
    <citation type="journal article" date="2011" name="Nat. Genet.">
        <title>The Arabidopsis lyrata genome sequence and the basis of rapid genome size change.</title>
        <authorList>
            <person name="Hu T.T."/>
            <person name="Pattyn P."/>
            <person name="Bakker E.G."/>
            <person name="Cao J."/>
            <person name="Cheng J.-F."/>
            <person name="Clark R.M."/>
            <person name="Fahlgren N."/>
            <person name="Fawcett J.A."/>
            <person name="Grimwood J."/>
            <person name="Gundlach H."/>
            <person name="Haberer G."/>
            <person name="Hollister J.D."/>
            <person name="Ossowski S."/>
            <person name="Ottilar R.P."/>
            <person name="Salamov A.A."/>
            <person name="Schneeberger K."/>
            <person name="Spannagl M."/>
            <person name="Wang X."/>
            <person name="Yang L."/>
            <person name="Nasrallah M.E."/>
            <person name="Bergelson J."/>
            <person name="Carrington J.C."/>
            <person name="Gaut B.S."/>
            <person name="Schmutz J."/>
            <person name="Mayer K.F.X."/>
            <person name="Van de Peer Y."/>
            <person name="Grigoriev I.V."/>
            <person name="Nordborg M."/>
            <person name="Weigel D."/>
            <person name="Guo Y.-L."/>
        </authorList>
    </citation>
    <scope>NUCLEOTIDE SEQUENCE [LARGE SCALE GENOMIC DNA]</scope>
    <source>
        <strain evidence="3">cv. MN47</strain>
    </source>
</reference>
<dbReference type="EMBL" id="GL348715">
    <property type="protein sequence ID" value="EFH62063.1"/>
    <property type="molecule type" value="Genomic_DNA"/>
</dbReference>
<gene>
    <name evidence="2" type="ORF">ARALYDRAFT_673845</name>
</gene>
<evidence type="ECO:0000313" key="2">
    <source>
        <dbReference type="EMBL" id="EFH62063.1"/>
    </source>
</evidence>
<feature type="compositionally biased region" description="Basic and acidic residues" evidence="1">
    <location>
        <begin position="58"/>
        <end position="83"/>
    </location>
</feature>
<keyword evidence="3" id="KW-1185">Reference proteome</keyword>
<dbReference type="HOGENOM" id="CLU_2149282_0_0_1"/>
<dbReference type="Proteomes" id="UP000008694">
    <property type="component" value="Unassembled WGS sequence"/>
</dbReference>
<evidence type="ECO:0000256" key="1">
    <source>
        <dbReference type="SAM" id="MobiDB-lite"/>
    </source>
</evidence>